<feature type="non-terminal residue" evidence="1">
    <location>
        <position position="1"/>
    </location>
</feature>
<dbReference type="Proteomes" id="UP000768524">
    <property type="component" value="Unassembled WGS sequence"/>
</dbReference>
<organism evidence="1 2">
    <name type="scientific">Pectobacterium brasiliense</name>
    <dbReference type="NCBI Taxonomy" id="180957"/>
    <lineage>
        <taxon>Bacteria</taxon>
        <taxon>Pseudomonadati</taxon>
        <taxon>Pseudomonadota</taxon>
        <taxon>Gammaproteobacteria</taxon>
        <taxon>Enterobacterales</taxon>
        <taxon>Pectobacteriaceae</taxon>
        <taxon>Pectobacterium</taxon>
    </lineage>
</organism>
<protein>
    <submittedName>
        <fullName evidence="1">LysR family transcriptional regulator</fullName>
    </submittedName>
</protein>
<dbReference type="EMBL" id="JACGEP010000176">
    <property type="protein sequence ID" value="MBN3053860.1"/>
    <property type="molecule type" value="Genomic_DNA"/>
</dbReference>
<comment type="caution">
    <text evidence="1">The sequence shown here is derived from an EMBL/GenBank/DDBJ whole genome shotgun (WGS) entry which is preliminary data.</text>
</comment>
<accession>A0AAE3BHL7</accession>
<proteinExistence type="predicted"/>
<evidence type="ECO:0000313" key="1">
    <source>
        <dbReference type="EMBL" id="MBN3053860.1"/>
    </source>
</evidence>
<gene>
    <name evidence="1" type="ORF">H4F45_20910</name>
</gene>
<sequence>FSIDVHFTVSLISPLHSPASALVDTVIDKLKQYAAEVPSRLEQVLQR</sequence>
<evidence type="ECO:0000313" key="2">
    <source>
        <dbReference type="Proteomes" id="UP000768524"/>
    </source>
</evidence>
<name>A0AAE3BHL7_9GAMM</name>
<reference evidence="1" key="1">
    <citation type="submission" date="2020-07" db="EMBL/GenBank/DDBJ databases">
        <title>A pangenomic view of the genus Pectobacterium provides insights into genome organization, phylogeny, and virulence.</title>
        <authorList>
            <person name="Jonkheer E."/>
            <person name="Brankovics B."/>
            <person name="Houwers I."/>
            <person name="Van Der Wolf J."/>
            <person name="Bonants P."/>
            <person name="Vreeburg R."/>
            <person name="Bollema R."/>
            <person name="De Haan J."/>
            <person name="Berke L."/>
            <person name="De Ridder D."/>
            <person name="Smit S."/>
            <person name="Van Der Lee T.A.J."/>
        </authorList>
    </citation>
    <scope>NUCLEOTIDE SEQUENCE</scope>
    <source>
        <strain evidence="1">NAK:433</strain>
    </source>
</reference>
<dbReference type="AlphaFoldDB" id="A0AAE3BHL7"/>